<dbReference type="EMBL" id="CAJNIZ010003625">
    <property type="protein sequence ID" value="CAE7224182.1"/>
    <property type="molecule type" value="Genomic_DNA"/>
</dbReference>
<accession>A0A812KHW4</accession>
<evidence type="ECO:0000313" key="2">
    <source>
        <dbReference type="Proteomes" id="UP000649617"/>
    </source>
</evidence>
<gene>
    <name evidence="1" type="ORF">SPIL2461_LOCUS3080</name>
</gene>
<reference evidence="1" key="1">
    <citation type="submission" date="2021-02" db="EMBL/GenBank/DDBJ databases">
        <authorList>
            <person name="Dougan E. K."/>
            <person name="Rhodes N."/>
            <person name="Thang M."/>
            <person name="Chan C."/>
        </authorList>
    </citation>
    <scope>NUCLEOTIDE SEQUENCE</scope>
</reference>
<keyword evidence="2" id="KW-1185">Reference proteome</keyword>
<comment type="caution">
    <text evidence="1">The sequence shown here is derived from an EMBL/GenBank/DDBJ whole genome shotgun (WGS) entry which is preliminary data.</text>
</comment>
<dbReference type="AlphaFoldDB" id="A0A812KHW4"/>
<dbReference type="OrthoDB" id="10486117at2759"/>
<evidence type="ECO:0000313" key="1">
    <source>
        <dbReference type="EMBL" id="CAE7224182.1"/>
    </source>
</evidence>
<proteinExistence type="predicted"/>
<name>A0A812KHW4_SYMPI</name>
<organism evidence="1 2">
    <name type="scientific">Symbiodinium pilosum</name>
    <name type="common">Dinoflagellate</name>
    <dbReference type="NCBI Taxonomy" id="2952"/>
    <lineage>
        <taxon>Eukaryota</taxon>
        <taxon>Sar</taxon>
        <taxon>Alveolata</taxon>
        <taxon>Dinophyceae</taxon>
        <taxon>Suessiales</taxon>
        <taxon>Symbiodiniaceae</taxon>
        <taxon>Symbiodinium</taxon>
    </lineage>
</organism>
<sequence length="225" mass="24663">MNDLEGGKCCADEHFFAKVQTMPNASTSQVWLVREDGRYLPALHPTSRQWLFEEVTWVCGKDPVKYCKTPNVDDVDELMGKVAPGVSIHALPVPSTPGWLQEAGSKMYLPMNCTTTGAPHFTSRSAPAAAPGQVDMGEGIKELVSIRFGWRQAPLEKPPKAAGVPEDAIWVHETYPGQMTVPVGCAACLCFGVPGCILCYLGVDERDVWISPDKKRWNRDGTRTS</sequence>
<dbReference type="Proteomes" id="UP000649617">
    <property type="component" value="Unassembled WGS sequence"/>
</dbReference>
<protein>
    <submittedName>
        <fullName evidence="1">Uncharacterized protein</fullName>
    </submittedName>
</protein>